<dbReference type="RefSeq" id="WP_091148063.1">
    <property type="nucleotide sequence ID" value="NZ_FNAI01000003.1"/>
</dbReference>
<dbReference type="Pfam" id="PF04307">
    <property type="entry name" value="YdjM"/>
    <property type="match status" value="1"/>
</dbReference>
<proteinExistence type="predicted"/>
<keyword evidence="1" id="KW-0812">Transmembrane</keyword>
<evidence type="ECO:0000313" key="3">
    <source>
        <dbReference type="Proteomes" id="UP000199072"/>
    </source>
</evidence>
<dbReference type="InterPro" id="IPR007404">
    <property type="entry name" value="YdjM-like"/>
</dbReference>
<sequence>MDPITHLTLGACTGELLLGRRFGKKAMFFGALAANLPDIDTVFGLFEPGDQALLLHRGFTHSICFALLAGLLLAWLFHKWFSNIRFGAFIMFFCAELGLHDLLDTCTGYGTGLLEPFTHSRFSFNLLFVADPLFTIGLLVATVVLLFTNRSRKKWAAGGITVSLLYVCSALLCKSRLDPAATMTTPAPFNTLLWYNIKKTDSGYYTGYQSVFDKRPVSYTYHAQNKYLLKQSAPYLERFANGYYTVSVSGGHTYFNVIRFGQVQGWQTKDAPFVLSYPMDDTGNENMIIQKGRLAGWSRRSIKQYLERIMGR</sequence>
<dbReference type="Proteomes" id="UP000199072">
    <property type="component" value="Unassembled WGS sequence"/>
</dbReference>
<gene>
    <name evidence="2" type="ORF">SAMN05216464_103221</name>
</gene>
<protein>
    <submittedName>
        <fullName evidence="2">Inner membrane protein</fullName>
    </submittedName>
</protein>
<feature type="transmembrane region" description="Helical" evidence="1">
    <location>
        <begin position="155"/>
        <end position="172"/>
    </location>
</feature>
<keyword evidence="3" id="KW-1185">Reference proteome</keyword>
<dbReference type="InterPro" id="IPR053170">
    <property type="entry name" value="Transcription_regulator"/>
</dbReference>
<accession>A0A1G6Z578</accession>
<reference evidence="2 3" key="1">
    <citation type="submission" date="2016-10" db="EMBL/GenBank/DDBJ databases">
        <authorList>
            <person name="de Groot N.N."/>
        </authorList>
    </citation>
    <scope>NUCLEOTIDE SEQUENCE [LARGE SCALE GENOMIC DNA]</scope>
    <source>
        <strain evidence="2 3">47C3B</strain>
    </source>
</reference>
<dbReference type="EMBL" id="FNAI01000003">
    <property type="protein sequence ID" value="SDD97770.1"/>
    <property type="molecule type" value="Genomic_DNA"/>
</dbReference>
<organism evidence="2 3">
    <name type="scientific">Mucilaginibacter pineti</name>
    <dbReference type="NCBI Taxonomy" id="1391627"/>
    <lineage>
        <taxon>Bacteria</taxon>
        <taxon>Pseudomonadati</taxon>
        <taxon>Bacteroidota</taxon>
        <taxon>Sphingobacteriia</taxon>
        <taxon>Sphingobacteriales</taxon>
        <taxon>Sphingobacteriaceae</taxon>
        <taxon>Mucilaginibacter</taxon>
    </lineage>
</organism>
<feature type="transmembrane region" description="Helical" evidence="1">
    <location>
        <begin position="84"/>
        <end position="103"/>
    </location>
</feature>
<evidence type="ECO:0000256" key="1">
    <source>
        <dbReference type="SAM" id="Phobius"/>
    </source>
</evidence>
<dbReference type="PANTHER" id="PTHR40031">
    <property type="entry name" value="HYPOTHETICAL MEMBRANE SPANNING PROTEIN"/>
    <property type="match status" value="1"/>
</dbReference>
<feature type="transmembrane region" description="Helical" evidence="1">
    <location>
        <begin position="123"/>
        <end position="148"/>
    </location>
</feature>
<dbReference type="OrthoDB" id="9781927at2"/>
<evidence type="ECO:0000313" key="2">
    <source>
        <dbReference type="EMBL" id="SDD97770.1"/>
    </source>
</evidence>
<dbReference type="AlphaFoldDB" id="A0A1G6Z578"/>
<dbReference type="PANTHER" id="PTHR40031:SF1">
    <property type="entry name" value="MEMBRANE-BOUND METAL-DEPENDENT HYDROLASE"/>
    <property type="match status" value="1"/>
</dbReference>
<keyword evidence="1" id="KW-0472">Membrane</keyword>
<keyword evidence="1" id="KW-1133">Transmembrane helix</keyword>
<dbReference type="STRING" id="1391627.SAMN05216464_103221"/>
<feature type="transmembrane region" description="Helical" evidence="1">
    <location>
        <begin position="58"/>
        <end position="77"/>
    </location>
</feature>
<name>A0A1G6Z578_9SPHI</name>